<feature type="compositionally biased region" description="Basic and acidic residues" evidence="1">
    <location>
        <begin position="64"/>
        <end position="76"/>
    </location>
</feature>
<evidence type="ECO:0000313" key="2">
    <source>
        <dbReference type="EMBL" id="KAK4259299.1"/>
    </source>
</evidence>
<proteinExistence type="predicted"/>
<dbReference type="Proteomes" id="UP001293593">
    <property type="component" value="Unassembled WGS sequence"/>
</dbReference>
<comment type="caution">
    <text evidence="2">The sequence shown here is derived from an EMBL/GenBank/DDBJ whole genome shotgun (WGS) entry which is preliminary data.</text>
</comment>
<organism evidence="2 3">
    <name type="scientific">Acacia crassicarpa</name>
    <name type="common">northern wattle</name>
    <dbReference type="NCBI Taxonomy" id="499986"/>
    <lineage>
        <taxon>Eukaryota</taxon>
        <taxon>Viridiplantae</taxon>
        <taxon>Streptophyta</taxon>
        <taxon>Embryophyta</taxon>
        <taxon>Tracheophyta</taxon>
        <taxon>Spermatophyta</taxon>
        <taxon>Magnoliopsida</taxon>
        <taxon>eudicotyledons</taxon>
        <taxon>Gunneridae</taxon>
        <taxon>Pentapetalae</taxon>
        <taxon>rosids</taxon>
        <taxon>fabids</taxon>
        <taxon>Fabales</taxon>
        <taxon>Fabaceae</taxon>
        <taxon>Caesalpinioideae</taxon>
        <taxon>mimosoid clade</taxon>
        <taxon>Acacieae</taxon>
        <taxon>Acacia</taxon>
    </lineage>
</organism>
<keyword evidence="3" id="KW-1185">Reference proteome</keyword>
<accession>A0AAE1MBS9</accession>
<reference evidence="2" key="1">
    <citation type="submission" date="2023-10" db="EMBL/GenBank/DDBJ databases">
        <title>Chromosome-level genome of the transformable northern wattle, Acacia crassicarpa.</title>
        <authorList>
            <person name="Massaro I."/>
            <person name="Sinha N.R."/>
            <person name="Poethig S."/>
            <person name="Leichty A.R."/>
        </authorList>
    </citation>
    <scope>NUCLEOTIDE SEQUENCE</scope>
    <source>
        <strain evidence="2">Acra3RX</strain>
        <tissue evidence="2">Leaf</tissue>
    </source>
</reference>
<dbReference type="EMBL" id="JAWXYG010000011">
    <property type="protein sequence ID" value="KAK4259299.1"/>
    <property type="molecule type" value="Genomic_DNA"/>
</dbReference>
<feature type="region of interest" description="Disordered" evidence="1">
    <location>
        <begin position="41"/>
        <end position="76"/>
    </location>
</feature>
<feature type="compositionally biased region" description="Basic residues" evidence="1">
    <location>
        <begin position="46"/>
        <end position="56"/>
    </location>
</feature>
<evidence type="ECO:0000313" key="3">
    <source>
        <dbReference type="Proteomes" id="UP001293593"/>
    </source>
</evidence>
<protein>
    <submittedName>
        <fullName evidence="2">Uncharacterized protein</fullName>
    </submittedName>
</protein>
<sequence length="171" mass="18756">MATQLTTCFPCRNFTHLSCNHSNAVRFPLPSHPFLTASLSNATASQHKKQHIKKTSHGPPPTEGDLHPSEDEDSELRKVSLDGIPNLNKEVLDTNIDTDSDSSEPIEYIDVENLNNSAVLAEPAPLGIIDVAEQAQQLPGSQVKDLLGLIKKCRKKHPSNKSSQSSCNWRP</sequence>
<name>A0AAE1MBS9_9FABA</name>
<dbReference type="AlphaFoldDB" id="A0AAE1MBS9"/>
<gene>
    <name evidence="2" type="ORF">QN277_005644</name>
</gene>
<evidence type="ECO:0000256" key="1">
    <source>
        <dbReference type="SAM" id="MobiDB-lite"/>
    </source>
</evidence>